<reference evidence="4 5" key="1">
    <citation type="journal article" date="2013" name="Front. Plant Sci.">
        <title>The Reference Genome of the Halophytic Plant Eutrema salsugineum.</title>
        <authorList>
            <person name="Yang R."/>
            <person name="Jarvis D.E."/>
            <person name="Chen H."/>
            <person name="Beilstein M.A."/>
            <person name="Grimwood J."/>
            <person name="Jenkins J."/>
            <person name="Shu S."/>
            <person name="Prochnik S."/>
            <person name="Xin M."/>
            <person name="Ma C."/>
            <person name="Schmutz J."/>
            <person name="Wing R.A."/>
            <person name="Mitchell-Olds T."/>
            <person name="Schumaker K.S."/>
            <person name="Wang X."/>
        </authorList>
    </citation>
    <scope>NUCLEOTIDE SEQUENCE [LARGE SCALE GENOMIC DNA]</scope>
</reference>
<dbReference type="PANTHER" id="PTHR31181:SF61">
    <property type="entry name" value="EGG CELL-SECRETED-LIKE PROTEIN (DUF1278)"/>
    <property type="match status" value="1"/>
</dbReference>
<dbReference type="OrthoDB" id="1105672at2759"/>
<dbReference type="InterPro" id="IPR008502">
    <property type="entry name" value="Prolamin-like"/>
</dbReference>
<dbReference type="EMBL" id="KI517748">
    <property type="protein sequence ID" value="ESQ31594.1"/>
    <property type="molecule type" value="Genomic_DNA"/>
</dbReference>
<sequence>MEIKSNAIASWILVIGLCAAVLVTPGVAQVQPSIPSIFPPISPIDPIKCWSSLFDVEGCVLEIYNSILSGQFGSIEATCCKTFVTIDVNYWPQMFPLNPFFPRLLKDSCAHIVPNSPTRK</sequence>
<dbReference type="GO" id="GO:2000008">
    <property type="term" value="P:regulation of protein localization to cell surface"/>
    <property type="evidence" value="ECO:0007669"/>
    <property type="project" value="TreeGrafter"/>
</dbReference>
<evidence type="ECO:0000256" key="2">
    <source>
        <dbReference type="SAM" id="SignalP"/>
    </source>
</evidence>
<dbReference type="eggNOG" id="ENOG502S9MP">
    <property type="taxonomic scope" value="Eukaryota"/>
</dbReference>
<dbReference type="Gramene" id="ESQ31594">
    <property type="protein sequence ID" value="ESQ31594"/>
    <property type="gene ID" value="EUTSA_v10005657mg"/>
</dbReference>
<gene>
    <name evidence="4" type="ORF">EUTSA_v10005657mg</name>
</gene>
<dbReference type="KEGG" id="eus:EUTSA_v10005657mg"/>
<evidence type="ECO:0000256" key="1">
    <source>
        <dbReference type="ARBA" id="ARBA00022729"/>
    </source>
</evidence>
<protein>
    <recommendedName>
        <fullName evidence="3">Prolamin-like domain-containing protein</fullName>
    </recommendedName>
</protein>
<dbReference type="Pfam" id="PF05617">
    <property type="entry name" value="Prolamin_like"/>
    <property type="match status" value="1"/>
</dbReference>
<dbReference type="GO" id="GO:0009567">
    <property type="term" value="P:double fertilization forming a zygote and endosperm"/>
    <property type="evidence" value="ECO:0007669"/>
    <property type="project" value="TreeGrafter"/>
</dbReference>
<dbReference type="GO" id="GO:0005576">
    <property type="term" value="C:extracellular region"/>
    <property type="evidence" value="ECO:0007669"/>
    <property type="project" value="TreeGrafter"/>
</dbReference>
<dbReference type="PANTHER" id="PTHR31181">
    <property type="entry name" value="EGG CELL-SECRETED PROTEIN 1.4"/>
    <property type="match status" value="1"/>
</dbReference>
<keyword evidence="1 2" id="KW-0732">Signal</keyword>
<evidence type="ECO:0000313" key="5">
    <source>
        <dbReference type="Proteomes" id="UP000030689"/>
    </source>
</evidence>
<dbReference type="Proteomes" id="UP000030689">
    <property type="component" value="Unassembled WGS sequence"/>
</dbReference>
<evidence type="ECO:0000259" key="3">
    <source>
        <dbReference type="Pfam" id="PF05617"/>
    </source>
</evidence>
<name>V4KK77_EUTSA</name>
<dbReference type="GO" id="GO:0031982">
    <property type="term" value="C:vesicle"/>
    <property type="evidence" value="ECO:0007669"/>
    <property type="project" value="TreeGrafter"/>
</dbReference>
<proteinExistence type="predicted"/>
<dbReference type="OMA" id="DNCARIT"/>
<keyword evidence="5" id="KW-1185">Reference proteome</keyword>
<dbReference type="AlphaFoldDB" id="V4KK77"/>
<feature type="chain" id="PRO_5004720459" description="Prolamin-like domain-containing protein" evidence="2">
    <location>
        <begin position="29"/>
        <end position="120"/>
    </location>
</feature>
<accession>V4KK77</accession>
<evidence type="ECO:0000313" key="4">
    <source>
        <dbReference type="EMBL" id="ESQ31594.1"/>
    </source>
</evidence>
<organism evidence="4 5">
    <name type="scientific">Eutrema salsugineum</name>
    <name type="common">Saltwater cress</name>
    <name type="synonym">Sisymbrium salsugineum</name>
    <dbReference type="NCBI Taxonomy" id="72664"/>
    <lineage>
        <taxon>Eukaryota</taxon>
        <taxon>Viridiplantae</taxon>
        <taxon>Streptophyta</taxon>
        <taxon>Embryophyta</taxon>
        <taxon>Tracheophyta</taxon>
        <taxon>Spermatophyta</taxon>
        <taxon>Magnoliopsida</taxon>
        <taxon>eudicotyledons</taxon>
        <taxon>Gunneridae</taxon>
        <taxon>Pentapetalae</taxon>
        <taxon>rosids</taxon>
        <taxon>malvids</taxon>
        <taxon>Brassicales</taxon>
        <taxon>Brassicaceae</taxon>
        <taxon>Eutremeae</taxon>
        <taxon>Eutrema</taxon>
    </lineage>
</organism>
<dbReference type="GO" id="GO:0080155">
    <property type="term" value="P:regulation of double fertilization forming a zygote and endosperm"/>
    <property type="evidence" value="ECO:0007669"/>
    <property type="project" value="TreeGrafter"/>
</dbReference>
<feature type="signal peptide" evidence="2">
    <location>
        <begin position="1"/>
        <end position="28"/>
    </location>
</feature>
<feature type="domain" description="Prolamin-like" evidence="3">
    <location>
        <begin position="48"/>
        <end position="109"/>
    </location>
</feature>